<dbReference type="PROSITE" id="PS50043">
    <property type="entry name" value="HTH_LUXR_2"/>
    <property type="match status" value="1"/>
</dbReference>
<evidence type="ECO:0000256" key="5">
    <source>
        <dbReference type="ARBA" id="ARBA00023163"/>
    </source>
</evidence>
<dbReference type="AlphaFoldDB" id="A0A1M6CZU8"/>
<reference evidence="10 11" key="1">
    <citation type="submission" date="2016-11" db="EMBL/GenBank/DDBJ databases">
        <authorList>
            <person name="Varghese N."/>
            <person name="Submissions S."/>
        </authorList>
    </citation>
    <scope>NUCLEOTIDE SEQUENCE [LARGE SCALE GENOMIC DNA]</scope>
    <source>
        <strain evidence="10 11">DSM 19027</strain>
    </source>
</reference>
<dbReference type="Proteomes" id="UP000324781">
    <property type="component" value="Unassembled WGS sequence"/>
</dbReference>
<dbReference type="PANTHER" id="PTHR43214:SF43">
    <property type="entry name" value="TWO-COMPONENT RESPONSE REGULATOR"/>
    <property type="match status" value="1"/>
</dbReference>
<evidence type="ECO:0000256" key="1">
    <source>
        <dbReference type="ARBA" id="ARBA00018672"/>
    </source>
</evidence>
<keyword evidence="11" id="KW-1185">Reference proteome</keyword>
<dbReference type="SUPFAM" id="SSF52172">
    <property type="entry name" value="CheY-like"/>
    <property type="match status" value="1"/>
</dbReference>
<keyword evidence="2 7" id="KW-0597">Phosphoprotein</keyword>
<dbReference type="PROSITE" id="PS50110">
    <property type="entry name" value="RESPONSE_REGULATORY"/>
    <property type="match status" value="1"/>
</dbReference>
<comment type="function">
    <text evidence="6">May play the central regulatory role in sporulation. It may be an element of the effector pathway responsible for the activation of sporulation genes in response to nutritional stress. Spo0A may act in concert with spo0H (a sigma factor) to control the expression of some genes that are critical to the sporulation process.</text>
</comment>
<evidence type="ECO:0000256" key="4">
    <source>
        <dbReference type="ARBA" id="ARBA00023125"/>
    </source>
</evidence>
<dbReference type="CDD" id="cd17535">
    <property type="entry name" value="REC_NarL-like"/>
    <property type="match status" value="1"/>
</dbReference>
<proteinExistence type="predicted"/>
<evidence type="ECO:0000256" key="2">
    <source>
        <dbReference type="ARBA" id="ARBA00022553"/>
    </source>
</evidence>
<dbReference type="InterPro" id="IPR016032">
    <property type="entry name" value="Sig_transdc_resp-reg_C-effctor"/>
</dbReference>
<dbReference type="SMART" id="SM00448">
    <property type="entry name" value="REC"/>
    <property type="match status" value="1"/>
</dbReference>
<gene>
    <name evidence="10" type="ORF">SAMN05444373_100644</name>
</gene>
<dbReference type="RefSeq" id="WP_188118336.1">
    <property type="nucleotide sequence ID" value="NZ_DAONMB010000063.1"/>
</dbReference>
<dbReference type="EMBL" id="FQZP01000006">
    <property type="protein sequence ID" value="SHI66542.1"/>
    <property type="molecule type" value="Genomic_DNA"/>
</dbReference>
<evidence type="ECO:0000256" key="7">
    <source>
        <dbReference type="PROSITE-ProRule" id="PRU00169"/>
    </source>
</evidence>
<dbReference type="PANTHER" id="PTHR43214">
    <property type="entry name" value="TWO-COMPONENT RESPONSE REGULATOR"/>
    <property type="match status" value="1"/>
</dbReference>
<keyword evidence="4" id="KW-0238">DNA-binding</keyword>
<dbReference type="GO" id="GO:0000160">
    <property type="term" value="P:phosphorelay signal transduction system"/>
    <property type="evidence" value="ECO:0007669"/>
    <property type="project" value="InterPro"/>
</dbReference>
<name>A0A1M6CZU8_9FIRM</name>
<evidence type="ECO:0000313" key="10">
    <source>
        <dbReference type="EMBL" id="SHI66542.1"/>
    </source>
</evidence>
<dbReference type="CDD" id="cd06170">
    <property type="entry name" value="LuxR_C_like"/>
    <property type="match status" value="1"/>
</dbReference>
<feature type="modified residue" description="4-aspartylphosphate" evidence="7">
    <location>
        <position position="54"/>
    </location>
</feature>
<sequence length="213" mass="23891">MIRVLIADDHALLTDSLKMVLESFDGFQVVGIAHDGWQACEMCKEIRPDVVLMDIRMPILDGINAIAKIKDVDPGIKVIILTSLEEKNHIFKAFMNGADAYLMKDTPPDRLKVLIQCVLWGYQVLGGELKELLDSACRDRIQDRKRDQVLAALKEEDVEIIKCISEGKNNNEIAEIFGYANGTVKNKVTRLLEITGTGNRAQLVMFALKHNII</sequence>
<dbReference type="SUPFAM" id="SSF46894">
    <property type="entry name" value="C-terminal effector domain of the bipartite response regulators"/>
    <property type="match status" value="1"/>
</dbReference>
<evidence type="ECO:0000259" key="8">
    <source>
        <dbReference type="PROSITE" id="PS50043"/>
    </source>
</evidence>
<dbReference type="SMART" id="SM00421">
    <property type="entry name" value="HTH_LUXR"/>
    <property type="match status" value="1"/>
</dbReference>
<accession>A0A1M6CZU8</accession>
<dbReference type="InterPro" id="IPR058245">
    <property type="entry name" value="NreC/VraR/RcsB-like_REC"/>
</dbReference>
<dbReference type="Pfam" id="PF00196">
    <property type="entry name" value="GerE"/>
    <property type="match status" value="1"/>
</dbReference>
<dbReference type="GO" id="GO:0003677">
    <property type="term" value="F:DNA binding"/>
    <property type="evidence" value="ECO:0007669"/>
    <property type="project" value="UniProtKB-KW"/>
</dbReference>
<dbReference type="Gene3D" id="3.40.50.2300">
    <property type="match status" value="1"/>
</dbReference>
<dbReference type="InterPro" id="IPR000792">
    <property type="entry name" value="Tscrpt_reg_LuxR_C"/>
</dbReference>
<dbReference type="Pfam" id="PF00072">
    <property type="entry name" value="Response_reg"/>
    <property type="match status" value="1"/>
</dbReference>
<keyword evidence="3" id="KW-0805">Transcription regulation</keyword>
<keyword evidence="5" id="KW-0804">Transcription</keyword>
<evidence type="ECO:0000256" key="6">
    <source>
        <dbReference type="ARBA" id="ARBA00024867"/>
    </source>
</evidence>
<evidence type="ECO:0000256" key="3">
    <source>
        <dbReference type="ARBA" id="ARBA00023015"/>
    </source>
</evidence>
<evidence type="ECO:0000313" key="11">
    <source>
        <dbReference type="Proteomes" id="UP000324781"/>
    </source>
</evidence>
<dbReference type="GO" id="GO:0006355">
    <property type="term" value="P:regulation of DNA-templated transcription"/>
    <property type="evidence" value="ECO:0007669"/>
    <property type="project" value="InterPro"/>
</dbReference>
<dbReference type="InterPro" id="IPR039420">
    <property type="entry name" value="WalR-like"/>
</dbReference>
<feature type="domain" description="Response regulatory" evidence="9">
    <location>
        <begin position="3"/>
        <end position="119"/>
    </location>
</feature>
<feature type="domain" description="HTH luxR-type" evidence="8">
    <location>
        <begin position="146"/>
        <end position="211"/>
    </location>
</feature>
<protein>
    <recommendedName>
        <fullName evidence="1">Stage 0 sporulation protein A homolog</fullName>
    </recommendedName>
</protein>
<evidence type="ECO:0000259" key="9">
    <source>
        <dbReference type="PROSITE" id="PS50110"/>
    </source>
</evidence>
<organism evidence="10 11">
    <name type="scientific">Thermoclostridium caenicola</name>
    <dbReference type="NCBI Taxonomy" id="659425"/>
    <lineage>
        <taxon>Bacteria</taxon>
        <taxon>Bacillati</taxon>
        <taxon>Bacillota</taxon>
        <taxon>Clostridia</taxon>
        <taxon>Eubacteriales</taxon>
        <taxon>Oscillospiraceae</taxon>
        <taxon>Thermoclostridium</taxon>
    </lineage>
</organism>
<dbReference type="InterPro" id="IPR011006">
    <property type="entry name" value="CheY-like_superfamily"/>
</dbReference>
<dbReference type="InterPro" id="IPR001789">
    <property type="entry name" value="Sig_transdc_resp-reg_receiver"/>
</dbReference>